<evidence type="ECO:0000313" key="2">
    <source>
        <dbReference type="Proteomes" id="UP000887565"/>
    </source>
</evidence>
<keyword evidence="2" id="KW-1185">Reference proteome</keyword>
<dbReference type="WBParaSite" id="nRc.2.0.1.t02286-RA">
    <property type="protein sequence ID" value="nRc.2.0.1.t02286-RA"/>
    <property type="gene ID" value="nRc.2.0.1.g02286"/>
</dbReference>
<keyword evidence="1" id="KW-0812">Transmembrane</keyword>
<sequence length="77" mass="8610">MKKKKSPLVANSVATAQQIYRKSCQLTKVLAFYALVITCNSLIQSLAIVLLMSFWPGYYADVAIYLNILNGKDFFAT</sequence>
<proteinExistence type="predicted"/>
<dbReference type="Proteomes" id="UP000887565">
    <property type="component" value="Unplaced"/>
</dbReference>
<keyword evidence="1" id="KW-0472">Membrane</keyword>
<accession>A0A915HL75</accession>
<reference evidence="3" key="1">
    <citation type="submission" date="2022-11" db="UniProtKB">
        <authorList>
            <consortium name="WormBaseParasite"/>
        </authorList>
    </citation>
    <scope>IDENTIFICATION</scope>
</reference>
<name>A0A915HL75_ROMCU</name>
<evidence type="ECO:0000313" key="3">
    <source>
        <dbReference type="WBParaSite" id="nRc.2.0.1.t02286-RA"/>
    </source>
</evidence>
<feature type="transmembrane region" description="Helical" evidence="1">
    <location>
        <begin position="30"/>
        <end position="55"/>
    </location>
</feature>
<organism evidence="2 3">
    <name type="scientific">Romanomermis culicivorax</name>
    <name type="common">Nematode worm</name>
    <dbReference type="NCBI Taxonomy" id="13658"/>
    <lineage>
        <taxon>Eukaryota</taxon>
        <taxon>Metazoa</taxon>
        <taxon>Ecdysozoa</taxon>
        <taxon>Nematoda</taxon>
        <taxon>Enoplea</taxon>
        <taxon>Dorylaimia</taxon>
        <taxon>Mermithida</taxon>
        <taxon>Mermithoidea</taxon>
        <taxon>Mermithidae</taxon>
        <taxon>Romanomermis</taxon>
    </lineage>
</organism>
<dbReference type="AlphaFoldDB" id="A0A915HL75"/>
<evidence type="ECO:0000256" key="1">
    <source>
        <dbReference type="SAM" id="Phobius"/>
    </source>
</evidence>
<keyword evidence="1" id="KW-1133">Transmembrane helix</keyword>
<protein>
    <submittedName>
        <fullName evidence="3">Uncharacterized protein</fullName>
    </submittedName>
</protein>